<accession>A0A814HRT1</accession>
<keyword evidence="1" id="KW-0812">Transmembrane</keyword>
<evidence type="ECO:0000313" key="4">
    <source>
        <dbReference type="Proteomes" id="UP000663832"/>
    </source>
</evidence>
<dbReference type="OrthoDB" id="10050496at2759"/>
<reference evidence="2" key="1">
    <citation type="submission" date="2021-02" db="EMBL/GenBank/DDBJ databases">
        <authorList>
            <person name="Nowell W R."/>
        </authorList>
    </citation>
    <scope>NUCLEOTIDE SEQUENCE</scope>
</reference>
<evidence type="ECO:0000256" key="1">
    <source>
        <dbReference type="SAM" id="Phobius"/>
    </source>
</evidence>
<keyword evidence="4" id="KW-1185">Reference proteome</keyword>
<dbReference type="AlphaFoldDB" id="A0A814HRT1"/>
<comment type="caution">
    <text evidence="2">The sequence shown here is derived from an EMBL/GenBank/DDBJ whole genome shotgun (WGS) entry which is preliminary data.</text>
</comment>
<dbReference type="Proteomes" id="UP000663832">
    <property type="component" value="Unassembled WGS sequence"/>
</dbReference>
<sequence length="83" mass="9191">MSSSSSLISILSNVSQQVIIYLGTFLIIIGIIGGILNIIIFLSLRTFRENSCAFYLLIMSFVNIGQLFSGQLSRTMISGYYID</sequence>
<evidence type="ECO:0008006" key="6">
    <source>
        <dbReference type="Google" id="ProtNLM"/>
    </source>
</evidence>
<feature type="transmembrane region" description="Helical" evidence="1">
    <location>
        <begin position="20"/>
        <end position="42"/>
    </location>
</feature>
<protein>
    <recommendedName>
        <fullName evidence="6">G-protein coupled receptors family 1 profile domain-containing protein</fullName>
    </recommendedName>
</protein>
<keyword evidence="1" id="KW-1133">Transmembrane helix</keyword>
<gene>
    <name evidence="2" type="ORF">BJG266_LOCUS16605</name>
    <name evidence="3" type="ORF">QVE165_LOCUS28545</name>
</gene>
<proteinExistence type="predicted"/>
<dbReference type="Proteomes" id="UP000663877">
    <property type="component" value="Unassembled WGS sequence"/>
</dbReference>
<evidence type="ECO:0000313" key="3">
    <source>
        <dbReference type="EMBL" id="CAF1251643.1"/>
    </source>
</evidence>
<dbReference type="EMBL" id="CAJNOI010000077">
    <property type="protein sequence ID" value="CAF1013614.1"/>
    <property type="molecule type" value="Genomic_DNA"/>
</dbReference>
<feature type="transmembrane region" description="Helical" evidence="1">
    <location>
        <begin position="54"/>
        <end position="73"/>
    </location>
</feature>
<organism evidence="2 5">
    <name type="scientific">Adineta steineri</name>
    <dbReference type="NCBI Taxonomy" id="433720"/>
    <lineage>
        <taxon>Eukaryota</taxon>
        <taxon>Metazoa</taxon>
        <taxon>Spiralia</taxon>
        <taxon>Gnathifera</taxon>
        <taxon>Rotifera</taxon>
        <taxon>Eurotatoria</taxon>
        <taxon>Bdelloidea</taxon>
        <taxon>Adinetida</taxon>
        <taxon>Adinetidae</taxon>
        <taxon>Adineta</taxon>
    </lineage>
</organism>
<evidence type="ECO:0000313" key="2">
    <source>
        <dbReference type="EMBL" id="CAF1013614.1"/>
    </source>
</evidence>
<keyword evidence="1" id="KW-0472">Membrane</keyword>
<evidence type="ECO:0000313" key="5">
    <source>
        <dbReference type="Proteomes" id="UP000663877"/>
    </source>
</evidence>
<dbReference type="EMBL" id="CAJNOM010000223">
    <property type="protein sequence ID" value="CAF1251643.1"/>
    <property type="molecule type" value="Genomic_DNA"/>
</dbReference>
<name>A0A814HRT1_9BILA</name>